<dbReference type="InterPro" id="IPR001279">
    <property type="entry name" value="Metallo-B-lactamas"/>
</dbReference>
<feature type="domain" description="Metallo-beta-lactamase" evidence="5">
    <location>
        <begin position="14"/>
        <end position="193"/>
    </location>
</feature>
<evidence type="ECO:0000259" key="5">
    <source>
        <dbReference type="SMART" id="SM00849"/>
    </source>
</evidence>
<dbReference type="Gene3D" id="3.60.15.10">
    <property type="entry name" value="Ribonuclease Z/Hydroxyacylglutathione hydrolase-like"/>
    <property type="match status" value="1"/>
</dbReference>
<dbReference type="GO" id="GO:0046872">
    <property type="term" value="F:metal ion binding"/>
    <property type="evidence" value="ECO:0007669"/>
    <property type="project" value="UniProtKB-KW"/>
</dbReference>
<evidence type="ECO:0000313" key="7">
    <source>
        <dbReference type="Proteomes" id="UP000238565"/>
    </source>
</evidence>
<dbReference type="Proteomes" id="UP000238565">
    <property type="component" value="Unassembled WGS sequence"/>
</dbReference>
<accession>A0A2S7I1U8</accession>
<sequence>MEFKIKKFILKSSNSNTYLIQSEVDEKRCYLIDAGNGIEAINSLQPNQNIDAVFLTHAHYDHIAHIGDVIEKFPSCKIYCSEYTRIALSDYKLNLSFYHGTPVIFTGEQINIVKENDNIPLFNQEKMVILETPGHNEGCLTFQLANYFFTGDALIPNIPIVTKLKSGNKQQAKESALKIKMVTDENSFICPGHLNMIKSTEIDWKLYINE</sequence>
<evidence type="ECO:0000256" key="3">
    <source>
        <dbReference type="ARBA" id="ARBA00022801"/>
    </source>
</evidence>
<name>A0A2S7I1U8_9FLAO</name>
<dbReference type="SMART" id="SM00849">
    <property type="entry name" value="Lactamase_B"/>
    <property type="match status" value="1"/>
</dbReference>
<comment type="cofactor">
    <cofactor evidence="1">
        <name>Zn(2+)</name>
        <dbReference type="ChEBI" id="CHEBI:29105"/>
    </cofactor>
</comment>
<dbReference type="PANTHER" id="PTHR46233">
    <property type="entry name" value="HYDROXYACYLGLUTATHIONE HYDROLASE GLOC"/>
    <property type="match status" value="1"/>
</dbReference>
<reference evidence="6 7" key="1">
    <citation type="submission" date="2018-02" db="EMBL/GenBank/DDBJ databases">
        <title>Draft genome sequence of bacterial isolates from marine environment.</title>
        <authorList>
            <person name="Singh S.K."/>
            <person name="Hill R."/>
            <person name="Major S."/>
            <person name="Cai H."/>
            <person name="Li Y."/>
        </authorList>
    </citation>
    <scope>NUCLEOTIDE SEQUENCE [LARGE SCALE GENOMIC DNA]</scope>
    <source>
        <strain evidence="6 7">IMET F</strain>
    </source>
</reference>
<gene>
    <name evidence="6" type="ORF">C3729_12550</name>
</gene>
<keyword evidence="3 6" id="KW-0378">Hydrolase</keyword>
<dbReference type="GO" id="GO:0016787">
    <property type="term" value="F:hydrolase activity"/>
    <property type="evidence" value="ECO:0007669"/>
    <property type="project" value="UniProtKB-KW"/>
</dbReference>
<evidence type="ECO:0000313" key="6">
    <source>
        <dbReference type="EMBL" id="PPZ90560.1"/>
    </source>
</evidence>
<evidence type="ECO:0000256" key="1">
    <source>
        <dbReference type="ARBA" id="ARBA00001947"/>
    </source>
</evidence>
<dbReference type="SUPFAM" id="SSF56281">
    <property type="entry name" value="Metallo-hydrolase/oxidoreductase"/>
    <property type="match status" value="1"/>
</dbReference>
<keyword evidence="2" id="KW-0479">Metal-binding</keyword>
<dbReference type="EMBL" id="PTPZ01000010">
    <property type="protein sequence ID" value="PPZ90560.1"/>
    <property type="molecule type" value="Genomic_DNA"/>
</dbReference>
<organism evidence="6 7">
    <name type="scientific">Cloacibacterium normanense</name>
    <dbReference type="NCBI Taxonomy" id="237258"/>
    <lineage>
        <taxon>Bacteria</taxon>
        <taxon>Pseudomonadati</taxon>
        <taxon>Bacteroidota</taxon>
        <taxon>Flavobacteriia</taxon>
        <taxon>Flavobacteriales</taxon>
        <taxon>Weeksellaceae</taxon>
    </lineage>
</organism>
<dbReference type="RefSeq" id="WP_104794469.1">
    <property type="nucleotide sequence ID" value="NZ_PTPZ01000010.1"/>
</dbReference>
<keyword evidence="4" id="KW-0862">Zinc</keyword>
<proteinExistence type="predicted"/>
<dbReference type="CDD" id="cd06262">
    <property type="entry name" value="metallo-hydrolase-like_MBL-fold"/>
    <property type="match status" value="1"/>
</dbReference>
<evidence type="ECO:0000256" key="2">
    <source>
        <dbReference type="ARBA" id="ARBA00022723"/>
    </source>
</evidence>
<dbReference type="InterPro" id="IPR051453">
    <property type="entry name" value="MBL_Glyoxalase_II"/>
</dbReference>
<dbReference type="Pfam" id="PF00753">
    <property type="entry name" value="Lactamase_B"/>
    <property type="match status" value="1"/>
</dbReference>
<dbReference type="AlphaFoldDB" id="A0A2S7I1U8"/>
<dbReference type="InterPro" id="IPR036866">
    <property type="entry name" value="RibonucZ/Hydroxyglut_hydro"/>
</dbReference>
<dbReference type="PANTHER" id="PTHR46233:SF3">
    <property type="entry name" value="HYDROXYACYLGLUTATHIONE HYDROLASE GLOC"/>
    <property type="match status" value="1"/>
</dbReference>
<evidence type="ECO:0000256" key="4">
    <source>
        <dbReference type="ARBA" id="ARBA00022833"/>
    </source>
</evidence>
<comment type="caution">
    <text evidence="6">The sequence shown here is derived from an EMBL/GenBank/DDBJ whole genome shotgun (WGS) entry which is preliminary data.</text>
</comment>
<protein>
    <submittedName>
        <fullName evidence="6">MBL fold hydrolase</fullName>
    </submittedName>
</protein>